<protein>
    <submittedName>
        <fullName evidence="3">ATP-binding protein</fullName>
    </submittedName>
</protein>
<keyword evidence="1" id="KW-0808">Transferase</keyword>
<feature type="domain" description="Histidine kinase/HSP90-like ATPase" evidence="2">
    <location>
        <begin position="27"/>
        <end position="138"/>
    </location>
</feature>
<dbReference type="InterPro" id="IPR003594">
    <property type="entry name" value="HATPase_dom"/>
</dbReference>
<organism evidence="3 4">
    <name type="scientific">Nocardiopsis tropica</name>
    <dbReference type="NCBI Taxonomy" id="109330"/>
    <lineage>
        <taxon>Bacteria</taxon>
        <taxon>Bacillati</taxon>
        <taxon>Actinomycetota</taxon>
        <taxon>Actinomycetes</taxon>
        <taxon>Streptosporangiales</taxon>
        <taxon>Nocardiopsidaceae</taxon>
        <taxon>Nocardiopsis</taxon>
    </lineage>
</organism>
<evidence type="ECO:0000313" key="3">
    <source>
        <dbReference type="EMBL" id="MEE2048891.1"/>
    </source>
</evidence>
<reference evidence="3 4" key="1">
    <citation type="submission" date="2023-07" db="EMBL/GenBank/DDBJ databases">
        <authorList>
            <person name="Girao M."/>
            <person name="Carvalho M.F."/>
        </authorList>
    </citation>
    <scope>NUCLEOTIDE SEQUENCE [LARGE SCALE GENOMIC DNA]</scope>
    <source>
        <strain evidence="3 4">66/93</strain>
    </source>
</reference>
<dbReference type="Pfam" id="PF13581">
    <property type="entry name" value="HATPase_c_2"/>
    <property type="match status" value="1"/>
</dbReference>
<dbReference type="RefSeq" id="WP_330156203.1">
    <property type="nucleotide sequence ID" value="NZ_BAAAJA010000006.1"/>
</dbReference>
<dbReference type="PANTHER" id="PTHR35526">
    <property type="entry name" value="ANTI-SIGMA-F FACTOR RSBW-RELATED"/>
    <property type="match status" value="1"/>
</dbReference>
<keyword evidence="3" id="KW-0547">Nucleotide-binding</keyword>
<proteinExistence type="predicted"/>
<evidence type="ECO:0000256" key="1">
    <source>
        <dbReference type="ARBA" id="ARBA00022527"/>
    </source>
</evidence>
<dbReference type="InterPro" id="IPR036890">
    <property type="entry name" value="HATPase_C_sf"/>
</dbReference>
<comment type="caution">
    <text evidence="3">The sequence shown here is derived from an EMBL/GenBank/DDBJ whole genome shotgun (WGS) entry which is preliminary data.</text>
</comment>
<dbReference type="InterPro" id="IPR050267">
    <property type="entry name" value="Anti-sigma-factor_SerPK"/>
</dbReference>
<dbReference type="SUPFAM" id="SSF55874">
    <property type="entry name" value="ATPase domain of HSP90 chaperone/DNA topoisomerase II/histidine kinase"/>
    <property type="match status" value="1"/>
</dbReference>
<dbReference type="GO" id="GO:0005524">
    <property type="term" value="F:ATP binding"/>
    <property type="evidence" value="ECO:0007669"/>
    <property type="project" value="UniProtKB-KW"/>
</dbReference>
<name>A0ABU7KHW5_9ACTN</name>
<dbReference type="Proteomes" id="UP001348641">
    <property type="component" value="Unassembled WGS sequence"/>
</dbReference>
<dbReference type="CDD" id="cd16936">
    <property type="entry name" value="HATPase_RsbW-like"/>
    <property type="match status" value="1"/>
</dbReference>
<keyword evidence="1" id="KW-0418">Kinase</keyword>
<sequence length="176" mass="18609">MAIVPQTATSAYPGRSWNARLYPGTLATTARFREDLRHDLAELAGSAPDLLDDLLLCGSEMFANAVNHTRSGRADGRVVRTLSVPAATDRGPTLRLSVIDDGLPDDSAGLPRIPVQRTAQEWEDAECGRGLLLVSNLAAAWGTRAVVDFPFCGALGTVVWAEFTHTACSSGLAAGC</sequence>
<dbReference type="Gene3D" id="3.30.565.10">
    <property type="entry name" value="Histidine kinase-like ATPase, C-terminal domain"/>
    <property type="match status" value="1"/>
</dbReference>
<evidence type="ECO:0000313" key="4">
    <source>
        <dbReference type="Proteomes" id="UP001348641"/>
    </source>
</evidence>
<dbReference type="PANTHER" id="PTHR35526:SF3">
    <property type="entry name" value="ANTI-SIGMA-F FACTOR RSBW"/>
    <property type="match status" value="1"/>
</dbReference>
<dbReference type="EMBL" id="JAUUCC010000001">
    <property type="protein sequence ID" value="MEE2048891.1"/>
    <property type="molecule type" value="Genomic_DNA"/>
</dbReference>
<keyword evidence="1" id="KW-0723">Serine/threonine-protein kinase</keyword>
<gene>
    <name evidence="3" type="ORF">Q8A49_00060</name>
</gene>
<accession>A0ABU7KHW5</accession>
<evidence type="ECO:0000259" key="2">
    <source>
        <dbReference type="Pfam" id="PF13581"/>
    </source>
</evidence>
<keyword evidence="3" id="KW-0067">ATP-binding</keyword>